<keyword evidence="3" id="KW-0547">Nucleotide-binding</keyword>
<feature type="domain" description="Protein kinase" evidence="7">
    <location>
        <begin position="1"/>
        <end position="190"/>
    </location>
</feature>
<accession>A0ABQ9XC01</accession>
<dbReference type="Pfam" id="PF00069">
    <property type="entry name" value="Pkinase"/>
    <property type="match status" value="1"/>
</dbReference>
<evidence type="ECO:0000256" key="5">
    <source>
        <dbReference type="ARBA" id="ARBA00022840"/>
    </source>
</evidence>
<proteinExistence type="predicted"/>
<evidence type="ECO:0000256" key="3">
    <source>
        <dbReference type="ARBA" id="ARBA00022741"/>
    </source>
</evidence>
<dbReference type="SUPFAM" id="SSF56112">
    <property type="entry name" value="Protein kinase-like (PK-like)"/>
    <property type="match status" value="1"/>
</dbReference>
<feature type="region of interest" description="Disordered" evidence="6">
    <location>
        <begin position="257"/>
        <end position="302"/>
    </location>
</feature>
<dbReference type="Proteomes" id="UP001281761">
    <property type="component" value="Unassembled WGS sequence"/>
</dbReference>
<dbReference type="InterPro" id="IPR000719">
    <property type="entry name" value="Prot_kinase_dom"/>
</dbReference>
<name>A0ABQ9XC01_9EUKA</name>
<keyword evidence="5" id="KW-0067">ATP-binding</keyword>
<evidence type="ECO:0000256" key="1">
    <source>
        <dbReference type="ARBA" id="ARBA00012513"/>
    </source>
</evidence>
<dbReference type="InterPro" id="IPR050660">
    <property type="entry name" value="NEK_Ser/Thr_kinase"/>
</dbReference>
<evidence type="ECO:0000313" key="8">
    <source>
        <dbReference type="EMBL" id="KAK2949456.1"/>
    </source>
</evidence>
<keyword evidence="9" id="KW-1185">Reference proteome</keyword>
<evidence type="ECO:0000256" key="4">
    <source>
        <dbReference type="ARBA" id="ARBA00022777"/>
    </source>
</evidence>
<sequence>MDNLKVIVMELGGQSLADIVRDHTSRGVLVAREVVYRVMVDVSSALNLMHNHESGSTAHGDVKMENILLFDGGHFKLCDLGAAESEDVSSTRSVMSQLYVSPERMESETGRATCSSDVWALGIVLHWLLFGEPPFKSQNAARLIREIGLFRVSQIGSDCGGEERALLMRMLDPNPETRVTISQLCSFGVFRCLVNTPSALWRLKDADDKEHTSEKEALKKELHSIEAKWKQAVETNKRMEAELKSLKERLAEWESERQTAEAKLGRQKQGHPTIVSMQGESRSSAADGENEDEDGGTEGRRELRLGTVQRSQIGASAIELFGRREWTISKNVFIKTEKRFFSSLVSFEFGAVVARLSLTIRTIPTSNFTVGIITSNLSNEALTDLFHNLKGGAGWELYPNVRFAIQNTKKNHKGSACLGGRKGQRVELEADGREGNRTLKLSQDGETQPVFFTNIPVPFRFAVSICWKNDAVEIESVEVVSSPLMVGGTIAVPMDE</sequence>
<evidence type="ECO:0000256" key="2">
    <source>
        <dbReference type="ARBA" id="ARBA00022679"/>
    </source>
</evidence>
<dbReference type="SMART" id="SM00220">
    <property type="entry name" value="S_TKc"/>
    <property type="match status" value="1"/>
</dbReference>
<keyword evidence="2" id="KW-0808">Transferase</keyword>
<evidence type="ECO:0000259" key="7">
    <source>
        <dbReference type="PROSITE" id="PS50011"/>
    </source>
</evidence>
<feature type="compositionally biased region" description="Polar residues" evidence="6">
    <location>
        <begin position="275"/>
        <end position="284"/>
    </location>
</feature>
<organism evidence="8 9">
    <name type="scientific">Blattamonas nauphoetae</name>
    <dbReference type="NCBI Taxonomy" id="2049346"/>
    <lineage>
        <taxon>Eukaryota</taxon>
        <taxon>Metamonada</taxon>
        <taxon>Preaxostyla</taxon>
        <taxon>Oxymonadida</taxon>
        <taxon>Blattamonas</taxon>
    </lineage>
</organism>
<dbReference type="PANTHER" id="PTHR43671">
    <property type="entry name" value="SERINE/THREONINE-PROTEIN KINASE NEK"/>
    <property type="match status" value="1"/>
</dbReference>
<dbReference type="PANTHER" id="PTHR43671:SF13">
    <property type="entry name" value="SERINE_THREONINE-PROTEIN KINASE NEK2"/>
    <property type="match status" value="1"/>
</dbReference>
<comment type="caution">
    <text evidence="8">The sequence shown here is derived from an EMBL/GenBank/DDBJ whole genome shotgun (WGS) entry which is preliminary data.</text>
</comment>
<dbReference type="EC" id="2.7.11.1" evidence="1"/>
<gene>
    <name evidence="8" type="ORF">BLNAU_15652</name>
</gene>
<dbReference type="EMBL" id="JARBJD010000156">
    <property type="protein sequence ID" value="KAK2949456.1"/>
    <property type="molecule type" value="Genomic_DNA"/>
</dbReference>
<dbReference type="InterPro" id="IPR011009">
    <property type="entry name" value="Kinase-like_dom_sf"/>
</dbReference>
<dbReference type="Gene3D" id="1.10.510.10">
    <property type="entry name" value="Transferase(Phosphotransferase) domain 1"/>
    <property type="match status" value="1"/>
</dbReference>
<protein>
    <recommendedName>
        <fullName evidence="1">non-specific serine/threonine protein kinase</fullName>
        <ecNumber evidence="1">2.7.11.1</ecNumber>
    </recommendedName>
</protein>
<keyword evidence="4" id="KW-0418">Kinase</keyword>
<reference evidence="8 9" key="1">
    <citation type="journal article" date="2022" name="bioRxiv">
        <title>Genomics of Preaxostyla Flagellates Illuminates Evolutionary Transitions and the Path Towards Mitochondrial Loss.</title>
        <authorList>
            <person name="Novak L.V.F."/>
            <person name="Treitli S.C."/>
            <person name="Pyrih J."/>
            <person name="Halakuc P."/>
            <person name="Pipaliya S.V."/>
            <person name="Vacek V."/>
            <person name="Brzon O."/>
            <person name="Soukal P."/>
            <person name="Eme L."/>
            <person name="Dacks J.B."/>
            <person name="Karnkowska A."/>
            <person name="Elias M."/>
            <person name="Hampl V."/>
        </authorList>
    </citation>
    <scope>NUCLEOTIDE SEQUENCE [LARGE SCALE GENOMIC DNA]</scope>
    <source>
        <strain evidence="8">NAU3</strain>
        <tissue evidence="8">Gut</tissue>
    </source>
</reference>
<dbReference type="PROSITE" id="PS50011">
    <property type="entry name" value="PROTEIN_KINASE_DOM"/>
    <property type="match status" value="1"/>
</dbReference>
<evidence type="ECO:0000256" key="6">
    <source>
        <dbReference type="SAM" id="MobiDB-lite"/>
    </source>
</evidence>
<evidence type="ECO:0000313" key="9">
    <source>
        <dbReference type="Proteomes" id="UP001281761"/>
    </source>
</evidence>